<evidence type="ECO:0000313" key="3">
    <source>
        <dbReference type="Proteomes" id="UP001557484"/>
    </source>
</evidence>
<name>A0ABV3TYG5_9GAMM</name>
<dbReference type="PANTHER" id="PTHR39456">
    <property type="entry name" value="METAL-DEPENDENT HYDROLASE"/>
    <property type="match status" value="1"/>
</dbReference>
<evidence type="ECO:0000256" key="1">
    <source>
        <dbReference type="SAM" id="Phobius"/>
    </source>
</evidence>
<gene>
    <name evidence="2" type="ORF">AB4875_14075</name>
</gene>
<dbReference type="PANTHER" id="PTHR39456:SF1">
    <property type="entry name" value="METAL-DEPENDENT HYDROLASE"/>
    <property type="match status" value="1"/>
</dbReference>
<keyword evidence="2" id="KW-0378">Hydrolase</keyword>
<organism evidence="2 3">
    <name type="scientific">Zhongshania arctica</name>
    <dbReference type="NCBI Taxonomy" id="3238302"/>
    <lineage>
        <taxon>Bacteria</taxon>
        <taxon>Pseudomonadati</taxon>
        <taxon>Pseudomonadota</taxon>
        <taxon>Gammaproteobacteria</taxon>
        <taxon>Cellvibrionales</taxon>
        <taxon>Spongiibacteraceae</taxon>
        <taxon>Zhongshania</taxon>
    </lineage>
</organism>
<proteinExistence type="predicted"/>
<keyword evidence="3" id="KW-1185">Reference proteome</keyword>
<keyword evidence="1" id="KW-0812">Transmembrane</keyword>
<dbReference type="Pfam" id="PF10118">
    <property type="entry name" value="Metal_hydrol"/>
    <property type="match status" value="1"/>
</dbReference>
<comment type="caution">
    <text evidence="2">The sequence shown here is derived from an EMBL/GenBank/DDBJ whole genome shotgun (WGS) entry which is preliminary data.</text>
</comment>
<accession>A0ABV3TYG5</accession>
<sequence>MSTLAASQQSFTDNLIEVRKFEPDTSQVGEYYFDNDPFKTHFMNAMSITFPEGERYFLRSVLAYRDEISDPKLHEEIQQFCAQEAQHSLVHMKLNESPKRFGYPMDEVESFVGKMLRARTEAGKKSAAWRRYNLAVTVCLEHFTAVLANQVLKKPEVMFNGLDPAIRSLYQWHAVEEIEHRAVAFDVYKATGGSGLVLRLVMLTTSLMFLFSSLRITYIFLRKKGNTKRLSTWKSGFSYLFLPPQAMLFRIMPDWLTFFLPGFHPSKYHRDLDTTSVLEEVGQYLRPADTV</sequence>
<dbReference type="PIRSF" id="PIRSF007580">
    <property type="entry name" value="UCP07580"/>
    <property type="match status" value="1"/>
</dbReference>
<keyword evidence="1" id="KW-0472">Membrane</keyword>
<reference evidence="2 3" key="1">
    <citation type="journal article" date="2011" name="Int. J. Syst. Evol. Microbiol.">
        <title>Zhongshania antarctica gen. nov., sp. nov. and Zhongshania guokunii sp. nov., gammaproteobacteria respectively isolated from coastal attached (fast) ice and surface seawater of the Antarctic.</title>
        <authorList>
            <person name="Li H.J."/>
            <person name="Zhang X.Y."/>
            <person name="Chen C.X."/>
            <person name="Zhang Y.J."/>
            <person name="Gao Z.M."/>
            <person name="Yu Y."/>
            <person name="Chen X.L."/>
            <person name="Chen B."/>
            <person name="Zhang Y.Z."/>
        </authorList>
    </citation>
    <scope>NUCLEOTIDE SEQUENCE [LARGE SCALE GENOMIC DNA]</scope>
    <source>
        <strain evidence="2 3">R06B22</strain>
    </source>
</reference>
<dbReference type="EMBL" id="JBFRYB010000001">
    <property type="protein sequence ID" value="MEX1666618.1"/>
    <property type="molecule type" value="Genomic_DNA"/>
</dbReference>
<feature type="transmembrane region" description="Helical" evidence="1">
    <location>
        <begin position="196"/>
        <end position="221"/>
    </location>
</feature>
<dbReference type="GO" id="GO:0016787">
    <property type="term" value="F:hydrolase activity"/>
    <property type="evidence" value="ECO:0007669"/>
    <property type="project" value="UniProtKB-KW"/>
</dbReference>
<keyword evidence="1" id="KW-1133">Transmembrane helix</keyword>
<evidence type="ECO:0000313" key="2">
    <source>
        <dbReference type="EMBL" id="MEX1666618.1"/>
    </source>
</evidence>
<protein>
    <submittedName>
        <fullName evidence="2">Metal-dependent hydrolase</fullName>
    </submittedName>
</protein>
<dbReference type="RefSeq" id="WP_368376692.1">
    <property type="nucleotide sequence ID" value="NZ_JBFRYB010000001.1"/>
</dbReference>
<dbReference type="InterPro" id="IPR016516">
    <property type="entry name" value="UCP07580"/>
</dbReference>
<dbReference type="Proteomes" id="UP001557484">
    <property type="component" value="Unassembled WGS sequence"/>
</dbReference>